<feature type="compositionally biased region" description="Low complexity" evidence="16">
    <location>
        <begin position="715"/>
        <end position="728"/>
    </location>
</feature>
<organism evidence="18 19">
    <name type="scientific">Trichomalopsis sarcophagae</name>
    <dbReference type="NCBI Taxonomy" id="543379"/>
    <lineage>
        <taxon>Eukaryota</taxon>
        <taxon>Metazoa</taxon>
        <taxon>Ecdysozoa</taxon>
        <taxon>Arthropoda</taxon>
        <taxon>Hexapoda</taxon>
        <taxon>Insecta</taxon>
        <taxon>Pterygota</taxon>
        <taxon>Neoptera</taxon>
        <taxon>Endopterygota</taxon>
        <taxon>Hymenoptera</taxon>
        <taxon>Apocrita</taxon>
        <taxon>Proctotrupomorpha</taxon>
        <taxon>Chalcidoidea</taxon>
        <taxon>Pteromalidae</taxon>
        <taxon>Pteromalinae</taxon>
        <taxon>Trichomalopsis</taxon>
    </lineage>
</organism>
<feature type="compositionally biased region" description="Low complexity" evidence="16">
    <location>
        <begin position="1694"/>
        <end position="1706"/>
    </location>
</feature>
<evidence type="ECO:0000256" key="2">
    <source>
        <dbReference type="ARBA" id="ARBA00002421"/>
    </source>
</evidence>
<keyword evidence="14" id="KW-0863">Zinc-finger</keyword>
<evidence type="ECO:0000259" key="17">
    <source>
        <dbReference type="PROSITE" id="PS50157"/>
    </source>
</evidence>
<feature type="region of interest" description="Disordered" evidence="16">
    <location>
        <begin position="511"/>
        <end position="597"/>
    </location>
</feature>
<dbReference type="FunFam" id="3.10.300.10:FF:000001">
    <property type="entry name" value="Putative 3-methyladenine DNA glycosylase"/>
    <property type="match status" value="1"/>
</dbReference>
<evidence type="ECO:0000256" key="15">
    <source>
        <dbReference type="SAM" id="Coils"/>
    </source>
</evidence>
<feature type="compositionally biased region" description="Polar residues" evidence="16">
    <location>
        <begin position="675"/>
        <end position="698"/>
    </location>
</feature>
<dbReference type="InterPro" id="IPR011034">
    <property type="entry name" value="Formyl_transferase-like_C_sf"/>
</dbReference>
<dbReference type="GO" id="GO:0006284">
    <property type="term" value="P:base-excision repair"/>
    <property type="evidence" value="ECO:0007669"/>
    <property type="project" value="InterPro"/>
</dbReference>
<keyword evidence="19" id="KW-1185">Reference proteome</keyword>
<proteinExistence type="inferred from homology"/>
<dbReference type="EMBL" id="NNAY01000541">
    <property type="protein sequence ID" value="OXU27792.1"/>
    <property type="molecule type" value="Genomic_DNA"/>
</dbReference>
<feature type="compositionally biased region" description="Basic and acidic residues" evidence="16">
    <location>
        <begin position="895"/>
        <end position="916"/>
    </location>
</feature>
<dbReference type="CDD" id="cd00540">
    <property type="entry name" value="AAG"/>
    <property type="match status" value="1"/>
</dbReference>
<dbReference type="PANTHER" id="PTHR31434">
    <property type="entry name" value="S PHASE CYCLIN A-ASSOCIATED PROTEIN IN THE ENDOPLASMIC RETICULUM"/>
    <property type="match status" value="1"/>
</dbReference>
<evidence type="ECO:0000256" key="14">
    <source>
        <dbReference type="PROSITE-ProRule" id="PRU00042"/>
    </source>
</evidence>
<feature type="compositionally biased region" description="Polar residues" evidence="16">
    <location>
        <begin position="845"/>
        <end position="862"/>
    </location>
</feature>
<reference evidence="18 19" key="1">
    <citation type="journal article" date="2017" name="Curr. Biol.">
        <title>The Evolution of Venom by Co-option of Single-Copy Genes.</title>
        <authorList>
            <person name="Martinson E.O."/>
            <person name="Mrinalini"/>
            <person name="Kelkar Y.D."/>
            <person name="Chang C.H."/>
            <person name="Werren J.H."/>
        </authorList>
    </citation>
    <scope>NUCLEOTIDE SEQUENCE [LARGE SCALE GENOMIC DNA]</scope>
    <source>
        <strain evidence="18 19">Alberta</strain>
        <tissue evidence="18">Whole body</tissue>
    </source>
</reference>
<feature type="region of interest" description="Disordered" evidence="16">
    <location>
        <begin position="614"/>
        <end position="647"/>
    </location>
</feature>
<feature type="compositionally biased region" description="Basic and acidic residues" evidence="16">
    <location>
        <begin position="537"/>
        <end position="557"/>
    </location>
</feature>
<keyword evidence="14" id="KW-0862">Zinc</keyword>
<dbReference type="SUPFAM" id="SSF50486">
    <property type="entry name" value="FMT C-terminal domain-like"/>
    <property type="match status" value="1"/>
</dbReference>
<evidence type="ECO:0000256" key="11">
    <source>
        <dbReference type="ARBA" id="ARBA00076879"/>
    </source>
</evidence>
<sequence>MIRINRSLLNYHLKKNTIYSLALKNRAKYDSSLKEKDLHTIVEESKSRVIIHNDEEEDEKPLKKLNFKALMNYKRKINIEIVPPPTSKQPRAVVDLKLMKEELKQLEDPPVTPWEKKISSNRLPYSFYDVPCKTLAKSMLGKVLVRKLENGTILKGRIVETESYLGIEDGASHTFKGKVTPRNTPMYMKPGTIYVYFTYGMYHCFNISSQEEGSAVLVRALEPLEGIHQMSQHRSLKPGAKERKKLSKELKMHELCNGPSKICMALQLEKRHSKYSMCSWKELWLEDDGAKEEIKIVECPRIGIESSGVEWSQKPLRYYIYGHKCVKAPIMADVRLLVQEEGRAARNLIAFNVPLETDGIEKITRKPPSVPRVLLSTATKRSIKSNARVRSASTGRDKRSELQARYWAFLFGNLQRAVDAIYETCEEDENISECKEVILVLENYTRDFHNLIEWFKVKWAYETSPPPLRRTPLAWEVRKTSPCRMWSVPKPGSPLQRMSPISPIEQTIIEHKVTSNPSDNRNEPTGKAEVTPRNPKIVKDAKNQGSKNDAKSLKEKQPVVAKVNSTRSSTVLKRPSSANKMQESESKVLTETNGAKSNVIDPKSCNVVRNVSRTQPTTATRTKSAADSQNVNNENNVDSGLKRNNEPRNSIEATKNVINTNLNKGTPANGLSVPDSKTTTACNNKSPNKSTVASTVKSKVNPPRPAYSTISRMKSTLSSTTSSQSQQQHEVPKMVRSKTTLGVMKGSTTPNKMKPGTSVIVRRRMQAQGEFSGRQNSRGSESSLDMSASCEVLTPHSRSSKQNNSQHNRQNQNPQQHQSNHQSSGKEVDVDGWQTVRGRCRRGSTHNLNMSTRFHKPSTASSLPALCIDSSKKTGSAEPSVTRTQKRRSVGTARSEGDKGKRCENTGTGDKPRNVEGKLVNGDSKGQTSSASVSNETNNSTSLTIAAIFKSEAELLEKRIQQFMAAQAERERIILEEERKTEEADSQRSKQLSDEEASLQRQILELESSEIDIDTETDETDGEMVLDVEEDIIDSNVEDEDISLEDRYENMLEGMSWAERMDTLAQLQALVARHPGRALELHQKLSSPSRKRSLPETLRRYQAKQACAQHKRQKLLMEKSQRLRELLNKVEDVKTAKNQLIEDKRIRLELKLKRAEENRTQHLLEIVRKAHDEDSKLKEIAFINELEAQNKRHDFMALCQEQEERLQGIQEERQRRQEEKAAKEAAAEERRRALEAERQLRIQRMRQARREREERVGKMQLEREKERQELAREKARDREERLSALHAAQLANQEELQKKIAQKQQESARRHVENIEHIRQRAVESSILRAEEVPPTLKSYPSLKQCALCGKVIPNEVHLLSHLKGKSHSEAVRRVHDGREPNRDELQKFNIAQIKDLPTGTTGDNKAAKEKQKALKRRSRKIKQRMTARSQEYEDSTKATGNGTAAGSDGVVDSTNKSKFRRNLKELDKLCQNHAKTTWSVVAVASLERCLGEIARGFSKSCPLDQDTFSQLRGFETLTNLLNLGLNIQNTSQTLPNKSIVSVCRVYVSALNGHSGNVEAVFLSNKIIVILDLLMQRLEAVTSLDDNSQAQEVTASGGNGSVVVAAVQLLCSLVPETPFEKPALQSRLQDVVGYLMTSGLIDRVSRHSRAMIESDYLLDQERDCPLLVGCYDLLFRICVHLKRSGNDNNGSLPSSADTSETSTSATCNSEPSTAQAHLLNLLGSSEAAGVVGALYAAIALTSASSSMSFSSSSGNTGGAAGQRGGSSASPTPSHQQAGPSATAKSLAWKSLKLLRSIAELDLQKLQNMLGAEGTSLQWRMIACHLIARLSRDLPDLGKLQTEGTNASGAANQGVNGTQLLGELFVVLGYFAVNNPDNQLILQSAGAGPSVLQQLCTLPFPFYGDPRLAGFTLPTLLAGTHENPEAKAILSCEMSYQLLEEYRDSEQGKLNPLVRLLRDAPSNQP</sequence>
<feature type="compositionally biased region" description="Low complexity" evidence="16">
    <location>
        <begin position="796"/>
        <end position="823"/>
    </location>
</feature>
<evidence type="ECO:0000256" key="1">
    <source>
        <dbReference type="ARBA" id="ARBA00000086"/>
    </source>
</evidence>
<feature type="compositionally biased region" description="Polar residues" evidence="16">
    <location>
        <begin position="873"/>
        <end position="883"/>
    </location>
</feature>
<name>A0A232FB00_9HYME</name>
<feature type="region of interest" description="Disordered" evidence="16">
    <location>
        <begin position="1688"/>
        <end position="1709"/>
    </location>
</feature>
<evidence type="ECO:0000313" key="18">
    <source>
        <dbReference type="EMBL" id="OXU27792.1"/>
    </source>
</evidence>
<dbReference type="InterPro" id="IPR032446">
    <property type="entry name" value="SCAPER_N"/>
</dbReference>
<feature type="compositionally biased region" description="Polar residues" evidence="16">
    <location>
        <begin position="924"/>
        <end position="938"/>
    </location>
</feature>
<dbReference type="STRING" id="543379.A0A232FB00"/>
<dbReference type="PROSITE" id="PS50157">
    <property type="entry name" value="ZINC_FINGER_C2H2_2"/>
    <property type="match status" value="1"/>
</dbReference>
<gene>
    <name evidence="18" type="ORF">TSAR_013305</name>
</gene>
<keyword evidence="5" id="KW-0227">DNA damage</keyword>
<dbReference type="HAMAP" id="MF_00527">
    <property type="entry name" value="3MGH"/>
    <property type="match status" value="1"/>
</dbReference>
<comment type="subunit">
    <text evidence="9">Binds MBD1. Binds SSBP1.</text>
</comment>
<dbReference type="SUPFAM" id="SSF57667">
    <property type="entry name" value="beta-beta-alpha zinc fingers"/>
    <property type="match status" value="1"/>
</dbReference>
<feature type="domain" description="C2H2-type" evidence="17">
    <location>
        <begin position="1344"/>
        <end position="1381"/>
    </location>
</feature>
<keyword evidence="14" id="KW-0479">Metal-binding</keyword>
<dbReference type="PROSITE" id="PS00028">
    <property type="entry name" value="ZINC_FINGER_C2H2_1"/>
    <property type="match status" value="1"/>
</dbReference>
<dbReference type="InterPro" id="IPR013087">
    <property type="entry name" value="Znf_C2H2_type"/>
</dbReference>
<evidence type="ECO:0000256" key="6">
    <source>
        <dbReference type="ARBA" id="ARBA00022801"/>
    </source>
</evidence>
<dbReference type="OrthoDB" id="71500at2759"/>
<keyword evidence="6" id="KW-0378">Hydrolase</keyword>
<keyword evidence="7" id="KW-0234">DNA repair</keyword>
<comment type="similarity">
    <text evidence="3">Belongs to the DNA glycosylase MPG family.</text>
</comment>
<comment type="function">
    <text evidence="2">Hydrolysis of the deoxyribose N-glycosidic bond to excise 3-methyladenine, and 7-methylguanine from the damaged DNA polymer formed by alkylation lesions.</text>
</comment>
<comment type="caution">
    <text evidence="18">The sequence shown here is derived from an EMBL/GenBank/DDBJ whole genome shotgun (WGS) entry which is preliminary data.</text>
</comment>
<feature type="compositionally biased region" description="Basic residues" evidence="16">
    <location>
        <begin position="1414"/>
        <end position="1426"/>
    </location>
</feature>
<dbReference type="NCBIfam" id="TIGR00567">
    <property type="entry name" value="3mg"/>
    <property type="match status" value="1"/>
</dbReference>
<feature type="compositionally biased region" description="Basic and acidic residues" evidence="16">
    <location>
        <begin position="976"/>
        <end position="993"/>
    </location>
</feature>
<dbReference type="GO" id="GO:0008270">
    <property type="term" value="F:zinc ion binding"/>
    <property type="evidence" value="ECO:0007669"/>
    <property type="project" value="UniProtKB-KW"/>
</dbReference>
<dbReference type="Gene3D" id="3.10.300.10">
    <property type="entry name" value="Methylpurine-DNA glycosylase (MPG)"/>
    <property type="match status" value="1"/>
</dbReference>
<dbReference type="Pfam" id="PF02245">
    <property type="entry name" value="Pur_DNA_glyco"/>
    <property type="match status" value="1"/>
</dbReference>
<evidence type="ECO:0000256" key="13">
    <source>
        <dbReference type="ARBA" id="ARBA00082988"/>
    </source>
</evidence>
<feature type="compositionally biased region" description="Basic and acidic residues" evidence="16">
    <location>
        <begin position="1367"/>
        <end position="1387"/>
    </location>
</feature>
<dbReference type="InterPro" id="IPR036236">
    <property type="entry name" value="Znf_C2H2_sf"/>
</dbReference>
<evidence type="ECO:0000256" key="8">
    <source>
        <dbReference type="ARBA" id="ARBA00033426"/>
    </source>
</evidence>
<feature type="compositionally biased region" description="Basic and acidic residues" evidence="16">
    <location>
        <begin position="1248"/>
        <end position="1277"/>
    </location>
</feature>
<dbReference type="GO" id="GO:0003677">
    <property type="term" value="F:DNA binding"/>
    <property type="evidence" value="ECO:0007669"/>
    <property type="project" value="InterPro"/>
</dbReference>
<evidence type="ECO:0000256" key="12">
    <source>
        <dbReference type="ARBA" id="ARBA00078171"/>
    </source>
</evidence>
<feature type="compositionally biased region" description="Polar residues" evidence="16">
    <location>
        <begin position="614"/>
        <end position="638"/>
    </location>
</feature>
<evidence type="ECO:0000313" key="19">
    <source>
        <dbReference type="Proteomes" id="UP000215335"/>
    </source>
</evidence>
<protein>
    <recommendedName>
        <fullName evidence="10">DNA-3-methyladenine glycosylase</fullName>
        <ecNumber evidence="4">3.2.2.21</ecNumber>
    </recommendedName>
    <alternativeName>
        <fullName evidence="11">3-alkyladenine DNA glycosylase</fullName>
    </alternativeName>
    <alternativeName>
        <fullName evidence="8">3-methyladenine DNA glycosidase</fullName>
    </alternativeName>
    <alternativeName>
        <fullName evidence="13">ADPG</fullName>
    </alternativeName>
    <alternativeName>
        <fullName evidence="12">N-methylpurine-DNA glycosylase</fullName>
    </alternativeName>
</protein>
<dbReference type="InterPro" id="IPR003180">
    <property type="entry name" value="MPG"/>
</dbReference>
<dbReference type="InterPro" id="IPR036995">
    <property type="entry name" value="MPG_sf"/>
</dbReference>
<feature type="region of interest" description="Disordered" evidence="16">
    <location>
        <begin position="1246"/>
        <end position="1277"/>
    </location>
</feature>
<evidence type="ECO:0000256" key="5">
    <source>
        <dbReference type="ARBA" id="ARBA00022763"/>
    </source>
</evidence>
<feature type="region of interest" description="Disordered" evidence="16">
    <location>
        <begin position="660"/>
        <end position="938"/>
    </location>
</feature>
<feature type="coiled-coil region" evidence="15">
    <location>
        <begin position="1116"/>
        <end position="1165"/>
    </location>
</feature>
<evidence type="ECO:0000256" key="10">
    <source>
        <dbReference type="ARBA" id="ARBA00068926"/>
    </source>
</evidence>
<feature type="compositionally biased region" description="Polar residues" evidence="16">
    <location>
        <begin position="1770"/>
        <end position="1779"/>
    </location>
</feature>
<dbReference type="EC" id="3.2.2.21" evidence="4"/>
<dbReference type="Proteomes" id="UP000215335">
    <property type="component" value="Unassembled WGS sequence"/>
</dbReference>
<evidence type="ECO:0000256" key="16">
    <source>
        <dbReference type="SAM" id="MobiDB-lite"/>
    </source>
</evidence>
<dbReference type="GO" id="GO:0003905">
    <property type="term" value="F:alkylbase DNA N-glycosylase activity"/>
    <property type="evidence" value="ECO:0007669"/>
    <property type="project" value="UniProtKB-EC"/>
</dbReference>
<feature type="compositionally biased region" description="Polar residues" evidence="16">
    <location>
        <begin position="773"/>
        <end position="786"/>
    </location>
</feature>
<evidence type="ECO:0000256" key="3">
    <source>
        <dbReference type="ARBA" id="ARBA00009232"/>
    </source>
</evidence>
<keyword evidence="15" id="KW-0175">Coiled coil</keyword>
<accession>A0A232FB00</accession>
<feature type="compositionally biased region" description="Gly residues" evidence="16">
    <location>
        <begin position="1755"/>
        <end position="1764"/>
    </location>
</feature>
<feature type="region of interest" description="Disordered" evidence="16">
    <location>
        <begin position="976"/>
        <end position="998"/>
    </location>
</feature>
<evidence type="ECO:0000256" key="7">
    <source>
        <dbReference type="ARBA" id="ARBA00023204"/>
    </source>
</evidence>
<dbReference type="PANTHER" id="PTHR31434:SF2">
    <property type="entry name" value="S PHASE CYCLIN A-ASSOCIATED PROTEIN IN THE ENDOPLASMIC RETICULUM"/>
    <property type="match status" value="1"/>
</dbReference>
<dbReference type="Pfam" id="PF16501">
    <property type="entry name" value="SCAPER_N"/>
    <property type="match status" value="1"/>
</dbReference>
<dbReference type="Pfam" id="PF12874">
    <property type="entry name" value="zf-met"/>
    <property type="match status" value="1"/>
</dbReference>
<evidence type="ECO:0000256" key="9">
    <source>
        <dbReference type="ARBA" id="ARBA00066187"/>
    </source>
</evidence>
<evidence type="ECO:0000256" key="4">
    <source>
        <dbReference type="ARBA" id="ARBA00012000"/>
    </source>
</evidence>
<comment type="catalytic activity">
    <reaction evidence="1">
        <text>Hydrolysis of alkylated DNA, releasing 3-methyladenine, 3-methylguanine, 7-methylguanine and 7-methyladenine.</text>
        <dbReference type="EC" id="3.2.2.21"/>
    </reaction>
</comment>
<feature type="region of interest" description="Disordered" evidence="16">
    <location>
        <begin position="1751"/>
        <end position="1781"/>
    </location>
</feature>
<feature type="region of interest" description="Disordered" evidence="16">
    <location>
        <begin position="1366"/>
        <end position="1455"/>
    </location>
</feature>
<feature type="compositionally biased region" description="Polar residues" evidence="16">
    <location>
        <begin position="563"/>
        <end position="581"/>
    </location>
</feature>